<dbReference type="InterPro" id="IPR024607">
    <property type="entry name" value="Sulfatase_CS"/>
</dbReference>
<keyword evidence="4" id="KW-0106">Calcium</keyword>
<dbReference type="GO" id="GO:0046872">
    <property type="term" value="F:metal ion binding"/>
    <property type="evidence" value="ECO:0007669"/>
    <property type="project" value="UniProtKB-KW"/>
</dbReference>
<reference evidence="7 8" key="1">
    <citation type="journal article" date="2014" name="Int. J. Syst. Evol. Microbiol.">
        <title>Phaeodactylibacter xiamenensis gen. nov., sp. nov., a member of the family Saprospiraceae isolated from the marine alga Phaeodactylum tricornutum.</title>
        <authorList>
            <person name="Chen Z.Jr."/>
            <person name="Lei X."/>
            <person name="Lai Q."/>
            <person name="Li Y."/>
            <person name="Zhang B."/>
            <person name="Zhang J."/>
            <person name="Zhang H."/>
            <person name="Yang L."/>
            <person name="Zheng W."/>
            <person name="Tian Y."/>
            <person name="Yu Z."/>
            <person name="Xu H.Jr."/>
            <person name="Zheng T."/>
        </authorList>
    </citation>
    <scope>NUCLEOTIDE SEQUENCE [LARGE SCALE GENOMIC DNA]</scope>
    <source>
        <strain evidence="7 8">KD52</strain>
    </source>
</reference>
<evidence type="ECO:0000259" key="6">
    <source>
        <dbReference type="Pfam" id="PF00884"/>
    </source>
</evidence>
<dbReference type="SUPFAM" id="SSF53649">
    <property type="entry name" value="Alkaline phosphatase-like"/>
    <property type="match status" value="1"/>
</dbReference>
<keyword evidence="2" id="KW-0479">Metal-binding</keyword>
<dbReference type="Pfam" id="PF00884">
    <property type="entry name" value="Sulfatase"/>
    <property type="match status" value="1"/>
</dbReference>
<proteinExistence type="inferred from homology"/>
<dbReference type="InterPro" id="IPR017850">
    <property type="entry name" value="Alkaline_phosphatase_core_sf"/>
</dbReference>
<evidence type="ECO:0000256" key="3">
    <source>
        <dbReference type="ARBA" id="ARBA00022801"/>
    </source>
</evidence>
<organism evidence="7 8">
    <name type="scientific">Phaeodactylibacter xiamenensis</name>
    <dbReference type="NCBI Taxonomy" id="1524460"/>
    <lineage>
        <taxon>Bacteria</taxon>
        <taxon>Pseudomonadati</taxon>
        <taxon>Bacteroidota</taxon>
        <taxon>Saprospiria</taxon>
        <taxon>Saprospirales</taxon>
        <taxon>Haliscomenobacteraceae</taxon>
        <taxon>Phaeodactylibacter</taxon>
    </lineage>
</organism>
<name>A0A098RZM2_9BACT</name>
<feature type="signal peptide" evidence="5">
    <location>
        <begin position="1"/>
        <end position="22"/>
    </location>
</feature>
<dbReference type="STRING" id="1524460.IX84_26255"/>
<dbReference type="InterPro" id="IPR000917">
    <property type="entry name" value="Sulfatase_N"/>
</dbReference>
<evidence type="ECO:0000313" key="7">
    <source>
        <dbReference type="EMBL" id="KGE85599.1"/>
    </source>
</evidence>
<keyword evidence="3" id="KW-0378">Hydrolase</keyword>
<dbReference type="FunFam" id="3.40.720.10:FF:000047">
    <property type="entry name" value="Arylsulfatase"/>
    <property type="match status" value="1"/>
</dbReference>
<dbReference type="CDD" id="cd16025">
    <property type="entry name" value="PAS_like"/>
    <property type="match status" value="1"/>
</dbReference>
<dbReference type="OrthoDB" id="9764377at2"/>
<feature type="chain" id="PRO_5001947395" description="Sulfatase N-terminal domain-containing protein" evidence="5">
    <location>
        <begin position="23"/>
        <end position="541"/>
    </location>
</feature>
<dbReference type="Gene3D" id="3.30.1120.10">
    <property type="match status" value="1"/>
</dbReference>
<evidence type="ECO:0000256" key="1">
    <source>
        <dbReference type="ARBA" id="ARBA00008779"/>
    </source>
</evidence>
<dbReference type="Proteomes" id="UP000029736">
    <property type="component" value="Unassembled WGS sequence"/>
</dbReference>
<evidence type="ECO:0000256" key="2">
    <source>
        <dbReference type="ARBA" id="ARBA00022723"/>
    </source>
</evidence>
<dbReference type="AlphaFoldDB" id="A0A098RZM2"/>
<dbReference type="GO" id="GO:0004065">
    <property type="term" value="F:arylsulfatase activity"/>
    <property type="evidence" value="ECO:0007669"/>
    <property type="project" value="TreeGrafter"/>
</dbReference>
<sequence>MHYRFCWIAGLFLLLGSCQEKASDTTQTDERPNIIIILTDDMGYSDLGCMGSEINTPTLDRLAGNGLLMTQFYNAGRCCPTRASLLTGLYPHQAGMGSMTLDLPELPAYQGYLNQNCVTLGEALGDAGYTTLLSGKWHVGEHRPHWPGDRGFDQYFAFINGASSYYNLDPYRPGRAPLEMTLNGEPYTPGEGFYMTDAISDYATDFIAAQKDSTAPFFLYLAYTAPHWPLHAPESEIAKYRNKYKSGWAKIRQQRYERMLELGIIDSAWALSPAFPDLKKVPDWDTLSDEEQDLWDLRMATYAAMVDRMDQGIGKVVAQLEAQGELDNTLIVFLSDNGGCHEEVYNWNIAYDQSGETGGPKSFDAYGFAWANVSNTPFRLFKSLTMEGGISTPLIAHFPAMIKGGQKSNALGHITDLMPTCLDLANATYPEEFQGNIINPTPGKSLVPVFREQRQTHRELIYWEHNDSKAIRKGDWKLVLPSWGGPEDWALYNLKEDRSELKDLSGQHPEKAEEMRLAFESWADSVGVMPWPEVNKIRKNR</sequence>
<evidence type="ECO:0000313" key="8">
    <source>
        <dbReference type="Proteomes" id="UP000029736"/>
    </source>
</evidence>
<keyword evidence="5" id="KW-0732">Signal</keyword>
<evidence type="ECO:0000256" key="5">
    <source>
        <dbReference type="SAM" id="SignalP"/>
    </source>
</evidence>
<comment type="caution">
    <text evidence="7">The sequence shown here is derived from an EMBL/GenBank/DDBJ whole genome shotgun (WGS) entry which is preliminary data.</text>
</comment>
<dbReference type="PROSITE" id="PS00149">
    <property type="entry name" value="SULFATASE_2"/>
    <property type="match status" value="1"/>
</dbReference>
<evidence type="ECO:0000256" key="4">
    <source>
        <dbReference type="ARBA" id="ARBA00022837"/>
    </source>
</evidence>
<dbReference type="EMBL" id="JPOS01000084">
    <property type="protein sequence ID" value="KGE85599.1"/>
    <property type="molecule type" value="Genomic_DNA"/>
</dbReference>
<dbReference type="RefSeq" id="WP_052516391.1">
    <property type="nucleotide sequence ID" value="NZ_JBKAGJ010000003.1"/>
</dbReference>
<keyword evidence="8" id="KW-1185">Reference proteome</keyword>
<protein>
    <recommendedName>
        <fullName evidence="6">Sulfatase N-terminal domain-containing protein</fullName>
    </recommendedName>
</protein>
<gene>
    <name evidence="7" type="ORF">IX84_26255</name>
</gene>
<dbReference type="PANTHER" id="PTHR42693:SF53">
    <property type="entry name" value="ENDO-4-O-SULFATASE"/>
    <property type="match status" value="1"/>
</dbReference>
<dbReference type="PANTHER" id="PTHR42693">
    <property type="entry name" value="ARYLSULFATASE FAMILY MEMBER"/>
    <property type="match status" value="1"/>
</dbReference>
<dbReference type="InterPro" id="IPR050738">
    <property type="entry name" value="Sulfatase"/>
</dbReference>
<dbReference type="Gene3D" id="3.40.720.10">
    <property type="entry name" value="Alkaline Phosphatase, subunit A"/>
    <property type="match status" value="1"/>
</dbReference>
<feature type="domain" description="Sulfatase N-terminal" evidence="6">
    <location>
        <begin position="32"/>
        <end position="426"/>
    </location>
</feature>
<comment type="similarity">
    <text evidence="1">Belongs to the sulfatase family.</text>
</comment>
<dbReference type="PROSITE" id="PS51257">
    <property type="entry name" value="PROKAR_LIPOPROTEIN"/>
    <property type="match status" value="1"/>
</dbReference>
<accession>A0A098RZM2</accession>